<evidence type="ECO:0000256" key="2">
    <source>
        <dbReference type="SAM" id="SignalP"/>
    </source>
</evidence>
<accession>A0ABS1TB80</accession>
<evidence type="ECO:0000313" key="3">
    <source>
        <dbReference type="EMBL" id="MBL4936618.1"/>
    </source>
</evidence>
<dbReference type="RefSeq" id="WP_202749372.1">
    <property type="nucleotide sequence ID" value="NZ_JAESWC010000007.1"/>
</dbReference>
<keyword evidence="4" id="KW-1185">Reference proteome</keyword>
<feature type="compositionally biased region" description="Polar residues" evidence="1">
    <location>
        <begin position="83"/>
        <end position="94"/>
    </location>
</feature>
<feature type="signal peptide" evidence="2">
    <location>
        <begin position="1"/>
        <end position="21"/>
    </location>
</feature>
<reference evidence="3 4" key="1">
    <citation type="submission" date="2021-01" db="EMBL/GenBank/DDBJ databases">
        <title>Genome public.</title>
        <authorList>
            <person name="Liu C."/>
            <person name="Sun Q."/>
        </authorList>
    </citation>
    <scope>NUCLEOTIDE SEQUENCE [LARGE SCALE GENOMIC DNA]</scope>
    <source>
        <strain evidence="3 4">YIM B02515</strain>
    </source>
</reference>
<organism evidence="3 4">
    <name type="scientific">Clostridium rhizosphaerae</name>
    <dbReference type="NCBI Taxonomy" id="2803861"/>
    <lineage>
        <taxon>Bacteria</taxon>
        <taxon>Bacillati</taxon>
        <taxon>Bacillota</taxon>
        <taxon>Clostridia</taxon>
        <taxon>Eubacteriales</taxon>
        <taxon>Clostridiaceae</taxon>
        <taxon>Clostridium</taxon>
    </lineage>
</organism>
<dbReference type="EMBL" id="JAESWC010000007">
    <property type="protein sequence ID" value="MBL4936618.1"/>
    <property type="molecule type" value="Genomic_DNA"/>
</dbReference>
<name>A0ABS1TB80_9CLOT</name>
<comment type="caution">
    <text evidence="3">The sequence shown here is derived from an EMBL/GenBank/DDBJ whole genome shotgun (WGS) entry which is preliminary data.</text>
</comment>
<protein>
    <recommendedName>
        <fullName evidence="5">Lipoprotein</fullName>
    </recommendedName>
</protein>
<feature type="chain" id="PRO_5045127113" description="Lipoprotein" evidence="2">
    <location>
        <begin position="22"/>
        <end position="119"/>
    </location>
</feature>
<feature type="compositionally biased region" description="Polar residues" evidence="1">
    <location>
        <begin position="61"/>
        <end position="74"/>
    </location>
</feature>
<dbReference type="Proteomes" id="UP000632377">
    <property type="component" value="Unassembled WGS sequence"/>
</dbReference>
<evidence type="ECO:0000313" key="4">
    <source>
        <dbReference type="Proteomes" id="UP000632377"/>
    </source>
</evidence>
<gene>
    <name evidence="3" type="ORF">JK636_12700</name>
</gene>
<evidence type="ECO:0000256" key="1">
    <source>
        <dbReference type="SAM" id="MobiDB-lite"/>
    </source>
</evidence>
<dbReference type="PROSITE" id="PS51257">
    <property type="entry name" value="PROKAR_LIPOPROTEIN"/>
    <property type="match status" value="1"/>
</dbReference>
<keyword evidence="2" id="KW-0732">Signal</keyword>
<feature type="region of interest" description="Disordered" evidence="1">
    <location>
        <begin position="24"/>
        <end position="95"/>
    </location>
</feature>
<feature type="compositionally biased region" description="Polar residues" evidence="1">
    <location>
        <begin position="24"/>
        <end position="53"/>
    </location>
</feature>
<proteinExistence type="predicted"/>
<sequence length="119" mass="12626">MKNKIAAAVLLSALIFTGCQGKNIQDTNKSAVSPVSQEQTSGSISSNTATGNRENSDVSEAGSNKTDSIQNNLKPVQPGTVPKLNQSQKSQINSKVMPVINNIKDSLKSLEDVKDINLN</sequence>
<evidence type="ECO:0008006" key="5">
    <source>
        <dbReference type="Google" id="ProtNLM"/>
    </source>
</evidence>